<comment type="caution">
    <text evidence="1">The sequence shown here is derived from an EMBL/GenBank/DDBJ whole genome shotgun (WGS) entry which is preliminary data.</text>
</comment>
<proteinExistence type="predicted"/>
<gene>
    <name evidence="1" type="ORF">HETSPECPRED_008418</name>
</gene>
<keyword evidence="2" id="KW-1185">Reference proteome</keyword>
<organism evidence="1 2">
    <name type="scientific">Heterodermia speciosa</name>
    <dbReference type="NCBI Taxonomy" id="116794"/>
    <lineage>
        <taxon>Eukaryota</taxon>
        <taxon>Fungi</taxon>
        <taxon>Dikarya</taxon>
        <taxon>Ascomycota</taxon>
        <taxon>Pezizomycotina</taxon>
        <taxon>Lecanoromycetes</taxon>
        <taxon>OSLEUM clade</taxon>
        <taxon>Lecanoromycetidae</taxon>
        <taxon>Caliciales</taxon>
        <taxon>Physciaceae</taxon>
        <taxon>Heterodermia</taxon>
    </lineage>
</organism>
<dbReference type="AlphaFoldDB" id="A0A8H3ITB4"/>
<dbReference type="EMBL" id="CAJPDS010000064">
    <property type="protein sequence ID" value="CAF9932665.1"/>
    <property type="molecule type" value="Genomic_DNA"/>
</dbReference>
<accession>A0A8H3ITB4</accession>
<protein>
    <submittedName>
        <fullName evidence="1">Uncharacterized protein</fullName>
    </submittedName>
</protein>
<dbReference type="OrthoDB" id="4753470at2759"/>
<evidence type="ECO:0000313" key="2">
    <source>
        <dbReference type="Proteomes" id="UP000664521"/>
    </source>
</evidence>
<name>A0A8H3ITB4_9LECA</name>
<sequence>MLQGGPGPTVIRAFQDSYYFSTVVQLSLLVWTFSASYLATAIADALRDRSEGAPSTSGLQSTPGRLGILGVLRACESQTSAFNWNMMLNAVSTVLGHGPGQAPMDLPAFVLRGLLDMFPMVQTLPNDRFIHIQIPVGDSSQCGTSALIVWAHHVLDLTVLVIARGVDGSLKGNFRFGVSDLEQVLIEEVSADTEASLTILDSHKEHLLTIKPTPDEDSALIGSIRRAPARGWGNTLFSDCLRGSRVLRPDSLAVIRDMRIVTTAFAFLITKHLVKDTNHGGSKAADEDARYSAAYNVDEEQLLEASRFLFDSSHIRRGEVESFVAQYKAKALNEELLRPASLAASVRTDLSLTDRESLIQDQWSTLCEYTKKIAILLIALAHVSNLEDCEDLMFARVDIDDMSEHSLVQQLGDWTGETALYVKDEDWLQALAVSFVSHRTHVWDLPWNKVCLVSDKGWSAWISTLGNADPIHTLAGAVRFGKGSPCRKGVWKSGIWDMSFEHHTFWTEPERAESSGQAASLRCSEKVSLENPYCGEGEDVFLVCARFRLGSSLPKQNPIYRIGYKQLQSCVWQAQLSRRCSHRSQSGREISLGMDIVTIAGFGHCLAETDERILIYLTAHSIGARWLALATAPQIDIEGDNDEVPYERQIFLRGNDCCFQCTIDQVAAQPGKWFIIL</sequence>
<reference evidence="1" key="1">
    <citation type="submission" date="2021-03" db="EMBL/GenBank/DDBJ databases">
        <authorList>
            <person name="Tagirdzhanova G."/>
        </authorList>
    </citation>
    <scope>NUCLEOTIDE SEQUENCE</scope>
</reference>
<evidence type="ECO:0000313" key="1">
    <source>
        <dbReference type="EMBL" id="CAF9932665.1"/>
    </source>
</evidence>
<dbReference type="Proteomes" id="UP000664521">
    <property type="component" value="Unassembled WGS sequence"/>
</dbReference>